<name>A0ACC2WRX0_9TREE</name>
<proteinExistence type="predicted"/>
<dbReference type="Proteomes" id="UP001230649">
    <property type="component" value="Unassembled WGS sequence"/>
</dbReference>
<keyword evidence="2" id="KW-1185">Reference proteome</keyword>
<organism evidence="1 2">
    <name type="scientific">Naganishia adeliensis</name>
    <dbReference type="NCBI Taxonomy" id="92952"/>
    <lineage>
        <taxon>Eukaryota</taxon>
        <taxon>Fungi</taxon>
        <taxon>Dikarya</taxon>
        <taxon>Basidiomycota</taxon>
        <taxon>Agaricomycotina</taxon>
        <taxon>Tremellomycetes</taxon>
        <taxon>Filobasidiales</taxon>
        <taxon>Filobasidiaceae</taxon>
        <taxon>Naganishia</taxon>
    </lineage>
</organism>
<evidence type="ECO:0000313" key="2">
    <source>
        <dbReference type="Proteomes" id="UP001230649"/>
    </source>
</evidence>
<protein>
    <submittedName>
        <fullName evidence="1">Uncharacterized protein</fullName>
    </submittedName>
</protein>
<accession>A0ACC2WRX0</accession>
<evidence type="ECO:0000313" key="1">
    <source>
        <dbReference type="EMBL" id="KAJ9114198.1"/>
    </source>
</evidence>
<gene>
    <name evidence="1" type="ORF">QFC20_001714</name>
</gene>
<reference evidence="1" key="1">
    <citation type="submission" date="2023-04" db="EMBL/GenBank/DDBJ databases">
        <title>Draft Genome sequencing of Naganishia species isolated from polar environments using Oxford Nanopore Technology.</title>
        <authorList>
            <person name="Leo P."/>
            <person name="Venkateswaran K."/>
        </authorList>
    </citation>
    <scope>NUCLEOTIDE SEQUENCE</scope>
    <source>
        <strain evidence="1">MNA-CCFEE 5262</strain>
    </source>
</reference>
<dbReference type="EMBL" id="JASBWS010000010">
    <property type="protein sequence ID" value="KAJ9114198.1"/>
    <property type="molecule type" value="Genomic_DNA"/>
</dbReference>
<comment type="caution">
    <text evidence="1">The sequence shown here is derived from an EMBL/GenBank/DDBJ whole genome shotgun (WGS) entry which is preliminary data.</text>
</comment>
<sequence length="655" mass="71425">MSISKSSIKALVPLSDFEDSPPRLKGRKVSTGTFGHGQRGSLLVPFVDVDGGLGDVTTPVEVIEDQPEAERDQLVAESAVTGPPSPSSFYTAVMSVASLPVNPTDDSLTTNDPETPVPPETPQTSTSLASYLSDASTLGPLATQQDIRDDPSRFEERKQNQRKKLEKMLGGEVDDDGTSGTDVEAGPSDTEERQSEDSSTTPLLPSVSAFGNPTSRTHSTTDVRLPVMPEPTSKLALRTGSFGNVLESGKKTLARLNQGSVLRGKRSTSPGEVELDEGLDLGAEERKVLWNRTRKLGRVLGETLNEREVGELVVGRSRNGSPVVGAEGRFERQEEQEMRDSSDDTPLNVSIEDGSVTLDVSSPLSPTLKRIRRYSDPTSPGILSPLDESLETNIEVDDRRLAKQQRRMRLDKLNRLLGAHVPLELLGPAVYPVSERDEVVEDEEEQKKRAVKVASKMFSMFGEPPPVNPCLPVPLGETTSGSYPANGYRSRLKTSVALYHQTINSIRYLIEHDRRLLHSVMDELDSKPDAPTLTHDVALSSNVRRKRSLSSPTAPISPLPTANEDLDAHEPLASLRRRAIKLNSFFGDPRTAASHIRGGQSRVYEATDRKAAALERLLSDLEEDVGDGELGADELVQIRESISDTRRVVSMHGDL</sequence>